<dbReference type="GeneID" id="87832533"/>
<name>A0AAN6TT20_9PEZI</name>
<comment type="caution">
    <text evidence="1">The sequence shown here is derived from an EMBL/GenBank/DDBJ whole genome shotgun (WGS) entry which is preliminary data.</text>
</comment>
<dbReference type="RefSeq" id="XP_062643712.1">
    <property type="nucleotide sequence ID" value="XM_062795765.1"/>
</dbReference>
<reference evidence="1" key="1">
    <citation type="journal article" date="2023" name="Mol. Phylogenet. Evol.">
        <title>Genome-scale phylogeny and comparative genomics of the fungal order Sordariales.</title>
        <authorList>
            <person name="Hensen N."/>
            <person name="Bonometti L."/>
            <person name="Westerberg I."/>
            <person name="Brannstrom I.O."/>
            <person name="Guillou S."/>
            <person name="Cros-Aarteil S."/>
            <person name="Calhoun S."/>
            <person name="Haridas S."/>
            <person name="Kuo A."/>
            <person name="Mondo S."/>
            <person name="Pangilinan J."/>
            <person name="Riley R."/>
            <person name="LaButti K."/>
            <person name="Andreopoulos B."/>
            <person name="Lipzen A."/>
            <person name="Chen C."/>
            <person name="Yan M."/>
            <person name="Daum C."/>
            <person name="Ng V."/>
            <person name="Clum A."/>
            <person name="Steindorff A."/>
            <person name="Ohm R.A."/>
            <person name="Martin F."/>
            <person name="Silar P."/>
            <person name="Natvig D.O."/>
            <person name="Lalanne C."/>
            <person name="Gautier V."/>
            <person name="Ament-Velasquez S.L."/>
            <person name="Kruys A."/>
            <person name="Hutchinson M.I."/>
            <person name="Powell A.J."/>
            <person name="Barry K."/>
            <person name="Miller A.N."/>
            <person name="Grigoriev I.V."/>
            <person name="Debuchy R."/>
            <person name="Gladieux P."/>
            <person name="Hiltunen Thoren M."/>
            <person name="Johannesson H."/>
        </authorList>
    </citation>
    <scope>NUCLEOTIDE SEQUENCE</scope>
    <source>
        <strain evidence="1">CBS 731.68</strain>
    </source>
</reference>
<sequence>MFRTWACIIDKSGPNTEQTPTAIDIRTAPVTLTPLQTTGIPSNRPVAAPQLNQPAQASGFQLPAEYRSTYPPAAHSISIFPSQVTASQTAVGYQQHGSASGEEPPWKRQRVASYEQGYAPNLKDTASYFCQPPSLPRDILVTRDQIQTAHPTAAAPACADGTNTITSMMRGSYVVFYPSSLLTSPFRAIYSPISFTLHPGGYYQAGPILDLKLRVIVRQEAEIFPTDKPSSFEIPASEIVKQLERVGRIASYSIRKGKFVNVAVVGRTFELQWEGFHFRPSEVQSMTLYNLISTFSR</sequence>
<organism evidence="1 2">
    <name type="scientific">Parathielavia appendiculata</name>
    <dbReference type="NCBI Taxonomy" id="2587402"/>
    <lineage>
        <taxon>Eukaryota</taxon>
        <taxon>Fungi</taxon>
        <taxon>Dikarya</taxon>
        <taxon>Ascomycota</taxon>
        <taxon>Pezizomycotina</taxon>
        <taxon>Sordariomycetes</taxon>
        <taxon>Sordariomycetidae</taxon>
        <taxon>Sordariales</taxon>
        <taxon>Chaetomiaceae</taxon>
        <taxon>Parathielavia</taxon>
    </lineage>
</organism>
<evidence type="ECO:0000313" key="2">
    <source>
        <dbReference type="Proteomes" id="UP001302602"/>
    </source>
</evidence>
<accession>A0AAN6TT20</accession>
<keyword evidence="2" id="KW-1185">Reference proteome</keyword>
<gene>
    <name evidence="1" type="ORF">N657DRAFT_674603</name>
</gene>
<reference evidence="1" key="2">
    <citation type="submission" date="2023-05" db="EMBL/GenBank/DDBJ databases">
        <authorList>
            <consortium name="Lawrence Berkeley National Laboratory"/>
            <person name="Steindorff A."/>
            <person name="Hensen N."/>
            <person name="Bonometti L."/>
            <person name="Westerberg I."/>
            <person name="Brannstrom I.O."/>
            <person name="Guillou S."/>
            <person name="Cros-Aarteil S."/>
            <person name="Calhoun S."/>
            <person name="Haridas S."/>
            <person name="Kuo A."/>
            <person name="Mondo S."/>
            <person name="Pangilinan J."/>
            <person name="Riley R."/>
            <person name="Labutti K."/>
            <person name="Andreopoulos B."/>
            <person name="Lipzen A."/>
            <person name="Chen C."/>
            <person name="Yanf M."/>
            <person name="Daum C."/>
            <person name="Ng V."/>
            <person name="Clum A."/>
            <person name="Ohm R."/>
            <person name="Martin F."/>
            <person name="Silar P."/>
            <person name="Natvig D."/>
            <person name="Lalanne C."/>
            <person name="Gautier V."/>
            <person name="Ament-Velasquez S.L."/>
            <person name="Kruys A."/>
            <person name="Hutchinson M.I."/>
            <person name="Powell A.J."/>
            <person name="Barry K."/>
            <person name="Miller A.N."/>
            <person name="Grigoriev I.V."/>
            <person name="Debuchy R."/>
            <person name="Gladieux P."/>
            <person name="Thoren M.H."/>
            <person name="Johannesson H."/>
        </authorList>
    </citation>
    <scope>NUCLEOTIDE SEQUENCE</scope>
    <source>
        <strain evidence="1">CBS 731.68</strain>
    </source>
</reference>
<dbReference type="AlphaFoldDB" id="A0AAN6TT20"/>
<protein>
    <submittedName>
        <fullName evidence="1">Uncharacterized protein</fullName>
    </submittedName>
</protein>
<proteinExistence type="predicted"/>
<evidence type="ECO:0000313" key="1">
    <source>
        <dbReference type="EMBL" id="KAK4119939.1"/>
    </source>
</evidence>
<dbReference type="Proteomes" id="UP001302602">
    <property type="component" value="Unassembled WGS sequence"/>
</dbReference>
<dbReference type="EMBL" id="MU853243">
    <property type="protein sequence ID" value="KAK4119939.1"/>
    <property type="molecule type" value="Genomic_DNA"/>
</dbReference>